<dbReference type="OrthoDB" id="2020070at2759"/>
<dbReference type="PANTHER" id="PTHR34815:SF2">
    <property type="entry name" value="N-ACETYLTRANSFERASE DOMAIN-CONTAINING PROTEIN"/>
    <property type="match status" value="1"/>
</dbReference>
<sequence>MTTFHSTTVPEVLHELFSVAGEEWAGNLTVTQFADEYLNYFKKLEKNGKKPKAHFVRDRKSNDILSIVIVHREKGYYKNADRAGAISSSAPPSAESIGVDHITMLLVSFVFTVAKQRGKGLAESLIKRAIESTEQEIIDQHIALSKPEKKDNFKTMVTDSNGKIDTSLAHYYLSKKYFWYLYSIIGTFYERFGFKEFPLEVYKIPSAPNPNSEELLKVLLDGAEGTSANQGPGGKKLRFLKKSNPQDLGLIEFIFQTKELEIVTELNKNISHSELGSGRSQSSLANMSDILSVNKLSSATELLSLGSISEAGKVQQEKSELRRKSSILHSATPKVAIKPEFSTFDIRATVSIEFAKASKSNAELATKYADIQGAVLTNELQQKTHYVLWSTLLEHKLVIIAMGELKSDFFSSVFESGAGVGGGAGAPRRRGSSFTGINDLGGHNFQDLDILFQVAGYVARHRQLPEKDYIYAAVNDLPTTIPVPVLHDYLLNFVNSHLPADSKKVEFFSNGDEQLGILPMMKKFGQTSSNVDIDWVSNGVWSFGW</sequence>
<accession>A0A9P0VZD2</accession>
<protein>
    <recommendedName>
        <fullName evidence="3">N-acetyltransferase domain-containing protein</fullName>
    </recommendedName>
</protein>
<gene>
    <name evidence="1" type="ORF">CLIB1423_10S04390</name>
</gene>
<dbReference type="AlphaFoldDB" id="A0A9P0VZD2"/>
<comment type="caution">
    <text evidence="1">The sequence shown here is derived from an EMBL/GenBank/DDBJ whole genome shotgun (WGS) entry which is preliminary data.</text>
</comment>
<dbReference type="InterPro" id="IPR053013">
    <property type="entry name" value="LAT"/>
</dbReference>
<reference evidence="1" key="1">
    <citation type="submission" date="2022-03" db="EMBL/GenBank/DDBJ databases">
        <authorList>
            <person name="Legras J.-L."/>
            <person name="Devillers H."/>
            <person name="Grondin C."/>
        </authorList>
    </citation>
    <scope>NUCLEOTIDE SEQUENCE</scope>
    <source>
        <strain evidence="1">CLIB 1423</strain>
    </source>
</reference>
<proteinExistence type="predicted"/>
<dbReference type="Proteomes" id="UP000837801">
    <property type="component" value="Unassembled WGS sequence"/>
</dbReference>
<evidence type="ECO:0000313" key="1">
    <source>
        <dbReference type="EMBL" id="CAH2353410.1"/>
    </source>
</evidence>
<keyword evidence="2" id="KW-1185">Reference proteome</keyword>
<evidence type="ECO:0000313" key="2">
    <source>
        <dbReference type="Proteomes" id="UP000837801"/>
    </source>
</evidence>
<dbReference type="EMBL" id="CAKXYY010000010">
    <property type="protein sequence ID" value="CAH2353410.1"/>
    <property type="molecule type" value="Genomic_DNA"/>
</dbReference>
<dbReference type="PANTHER" id="PTHR34815">
    <property type="entry name" value="LYSINE ACETYLTRANSFERASE"/>
    <property type="match status" value="1"/>
</dbReference>
<name>A0A9P0VZD2_9ASCO</name>
<evidence type="ECO:0008006" key="3">
    <source>
        <dbReference type="Google" id="ProtNLM"/>
    </source>
</evidence>
<organism evidence="1 2">
    <name type="scientific">[Candida] railenensis</name>
    <dbReference type="NCBI Taxonomy" id="45579"/>
    <lineage>
        <taxon>Eukaryota</taxon>
        <taxon>Fungi</taxon>
        <taxon>Dikarya</taxon>
        <taxon>Ascomycota</taxon>
        <taxon>Saccharomycotina</taxon>
        <taxon>Pichiomycetes</taxon>
        <taxon>Debaryomycetaceae</taxon>
        <taxon>Kurtzmaniella</taxon>
    </lineage>
</organism>